<protein>
    <submittedName>
        <fullName evidence="2">Uncharacterized protein</fullName>
    </submittedName>
</protein>
<proteinExistence type="predicted"/>
<reference evidence="2" key="1">
    <citation type="submission" date="2021-02" db="EMBL/GenBank/DDBJ databases">
        <authorList>
            <person name="Nowell W R."/>
        </authorList>
    </citation>
    <scope>NUCLEOTIDE SEQUENCE</scope>
</reference>
<evidence type="ECO:0000313" key="3">
    <source>
        <dbReference type="EMBL" id="CAF4593263.1"/>
    </source>
</evidence>
<accession>A0A820VNH5</accession>
<evidence type="ECO:0000313" key="4">
    <source>
        <dbReference type="Proteomes" id="UP000663848"/>
    </source>
</evidence>
<dbReference type="EMBL" id="CAJOBR010000396">
    <property type="protein sequence ID" value="CAF4504537.1"/>
    <property type="molecule type" value="Genomic_DNA"/>
</dbReference>
<dbReference type="AlphaFoldDB" id="A0A820VNH5"/>
<feature type="region of interest" description="Disordered" evidence="1">
    <location>
        <begin position="129"/>
        <end position="168"/>
    </location>
</feature>
<dbReference type="EMBL" id="CAJOBQ010003090">
    <property type="protein sequence ID" value="CAF4593263.1"/>
    <property type="molecule type" value="Genomic_DNA"/>
</dbReference>
<comment type="caution">
    <text evidence="2">The sequence shown here is derived from an EMBL/GenBank/DDBJ whole genome shotgun (WGS) entry which is preliminary data.</text>
</comment>
<evidence type="ECO:0000256" key="1">
    <source>
        <dbReference type="SAM" id="MobiDB-lite"/>
    </source>
</evidence>
<organism evidence="2 4">
    <name type="scientific">Rotaria socialis</name>
    <dbReference type="NCBI Taxonomy" id="392032"/>
    <lineage>
        <taxon>Eukaryota</taxon>
        <taxon>Metazoa</taxon>
        <taxon>Spiralia</taxon>
        <taxon>Gnathifera</taxon>
        <taxon>Rotifera</taxon>
        <taxon>Eurotatoria</taxon>
        <taxon>Bdelloidea</taxon>
        <taxon>Philodinida</taxon>
        <taxon>Philodinidae</taxon>
        <taxon>Rotaria</taxon>
    </lineage>
</organism>
<sequence length="168" mass="19057">MPYYTRQQQHRSHQSQQENSVDSSLILTNSCEHSQSIVQSFPVSNMATLHAIKENTQEENIISSEQIGTQVVSVKLIDCMKCYVKIPRLKWTNIVANMVAKKPQTKLFRTVFKRAEVLHAIYKRSWQKNARQKKVTDTSGHKKSPSGQKVTTKAKPAQTDLGQTAKST</sequence>
<evidence type="ECO:0000313" key="2">
    <source>
        <dbReference type="EMBL" id="CAF4504537.1"/>
    </source>
</evidence>
<name>A0A820VNH5_9BILA</name>
<dbReference type="Proteomes" id="UP000663848">
    <property type="component" value="Unassembled WGS sequence"/>
</dbReference>
<dbReference type="Proteomes" id="UP000663862">
    <property type="component" value="Unassembled WGS sequence"/>
</dbReference>
<gene>
    <name evidence="2" type="ORF">QYT958_LOCUS4962</name>
    <name evidence="3" type="ORF">TSG867_LOCUS27349</name>
</gene>